<keyword evidence="2" id="KW-1185">Reference proteome</keyword>
<evidence type="ECO:0000256" key="1">
    <source>
        <dbReference type="SAM" id="MobiDB-lite"/>
    </source>
</evidence>
<organism evidence="2 3">
    <name type="scientific">Elaeis guineensis var. tenera</name>
    <name type="common">Oil palm</name>
    <dbReference type="NCBI Taxonomy" id="51953"/>
    <lineage>
        <taxon>Eukaryota</taxon>
        <taxon>Viridiplantae</taxon>
        <taxon>Streptophyta</taxon>
        <taxon>Embryophyta</taxon>
        <taxon>Tracheophyta</taxon>
        <taxon>Spermatophyta</taxon>
        <taxon>Magnoliopsida</taxon>
        <taxon>Liliopsida</taxon>
        <taxon>Arecaceae</taxon>
        <taxon>Arecoideae</taxon>
        <taxon>Cocoseae</taxon>
        <taxon>Elaeidinae</taxon>
        <taxon>Elaeis</taxon>
    </lineage>
</organism>
<dbReference type="OrthoDB" id="760005at2759"/>
<dbReference type="Proteomes" id="UP000504607">
    <property type="component" value="Chromosome 3"/>
</dbReference>
<reference evidence="3" key="1">
    <citation type="submission" date="2025-08" db="UniProtKB">
        <authorList>
            <consortium name="RefSeq"/>
        </authorList>
    </citation>
    <scope>IDENTIFICATION</scope>
</reference>
<feature type="region of interest" description="Disordered" evidence="1">
    <location>
        <begin position="86"/>
        <end position="124"/>
    </location>
</feature>
<feature type="compositionally biased region" description="Basic and acidic residues" evidence="1">
    <location>
        <begin position="186"/>
        <end position="201"/>
    </location>
</feature>
<dbReference type="InterPro" id="IPR039615">
    <property type="entry name" value="PKS"/>
</dbReference>
<evidence type="ECO:0000313" key="2">
    <source>
        <dbReference type="Proteomes" id="UP000504607"/>
    </source>
</evidence>
<name>A0A6I9QXR2_ELAGV</name>
<keyword evidence="3" id="KW-0418">Kinase</keyword>
<dbReference type="PANTHER" id="PTHR33781">
    <property type="entry name" value="PROTEIN PHYTOCHROME KINASE SUBSTRATE 1-RELATED"/>
    <property type="match status" value="1"/>
</dbReference>
<dbReference type="FunCoup" id="A0A6I9QXR2">
    <property type="interactions" value="653"/>
</dbReference>
<feature type="region of interest" description="Disordered" evidence="1">
    <location>
        <begin position="1"/>
        <end position="35"/>
    </location>
</feature>
<gene>
    <name evidence="3" type="primary">LOC105041723</name>
</gene>
<dbReference type="PANTHER" id="PTHR33781:SF4">
    <property type="entry name" value="PROTEIN PHYTOCHROME KINASE SUBSTRATE 1"/>
    <property type="match status" value="1"/>
</dbReference>
<dbReference type="RefSeq" id="XP_010917033.1">
    <property type="nucleotide sequence ID" value="XM_010918731.3"/>
</dbReference>
<evidence type="ECO:0000313" key="3">
    <source>
        <dbReference type="RefSeq" id="XP_010917033.1"/>
    </source>
</evidence>
<dbReference type="InParanoid" id="A0A6I9QXR2"/>
<feature type="region of interest" description="Disordered" evidence="1">
    <location>
        <begin position="166"/>
        <end position="201"/>
    </location>
</feature>
<accession>A0A6I9QXR2</accession>
<dbReference type="AlphaFoldDB" id="A0A6I9QXR2"/>
<proteinExistence type="predicted"/>
<keyword evidence="3" id="KW-0808">Transferase</keyword>
<dbReference type="GO" id="GO:0016301">
    <property type="term" value="F:kinase activity"/>
    <property type="evidence" value="ECO:0007669"/>
    <property type="project" value="UniProtKB-KW"/>
</dbReference>
<feature type="compositionally biased region" description="Polar residues" evidence="1">
    <location>
        <begin position="11"/>
        <end position="23"/>
    </location>
</feature>
<dbReference type="GeneID" id="105041723"/>
<sequence>MAAVSMASPRFNPNLTNKPFTITSSSSNPRDDSFSSHYTLIRENFPPELGSSAPSGLSFQISLGARRPSDGEIDIFDAKNYFSGRMDGDTELQPENIPKTPTNKEEKSSVKTKSRTRSIASEMSGNSQITLLREHRKYPLPGGQRPANTKSFLHVFRCSCSRKNAVEVDQDAGSSTTPSSRRRTARGREGGDRRPASRRWEEHLGRDLRTERFGFGLREEAIGFPPNLNFGMGKVTVVRDLKEEGRVGGVPKRFVPPFFEKNDHIGSSLRRSLTMTPVLNPAGSGGGGRDDDLGSESSSELFEIESISLNSHPFFPATGYEPSEASIEWSVVTASAANCSVASECNDDGLRGGGKTPRQHRSGLLLGCVSEKAVNVKADAYNYKVPERVSLPAARYHGESCRAMDLGPARAGRALSPGGVSRVRASRALYMH</sequence>
<protein>
    <submittedName>
        <fullName evidence="3">Protein PHYTOCHROME KINASE SUBSTRATE 4</fullName>
    </submittedName>
</protein>
<dbReference type="KEGG" id="egu:105041723"/>
<dbReference type="GO" id="GO:0009638">
    <property type="term" value="P:phototropism"/>
    <property type="evidence" value="ECO:0007669"/>
    <property type="project" value="InterPro"/>
</dbReference>